<gene>
    <name evidence="2" type="ORF">BJ989_002067</name>
</gene>
<dbReference type="SUPFAM" id="SSF56024">
    <property type="entry name" value="Phospholipase D/nuclease"/>
    <property type="match status" value="2"/>
</dbReference>
<dbReference type="AlphaFoldDB" id="A0A7Y9RWC7"/>
<dbReference type="EMBL" id="JACCAC010000001">
    <property type="protein sequence ID" value="NYG55763.1"/>
    <property type="molecule type" value="Genomic_DNA"/>
</dbReference>
<evidence type="ECO:0000259" key="1">
    <source>
        <dbReference type="Pfam" id="PF13091"/>
    </source>
</evidence>
<protein>
    <recommendedName>
        <fullName evidence="1">Phospholipase D-like domain-containing protein</fullName>
    </recommendedName>
</protein>
<dbReference type="Pfam" id="PF13091">
    <property type="entry name" value="PLDc_2"/>
    <property type="match status" value="1"/>
</dbReference>
<feature type="domain" description="Phospholipase D-like" evidence="1">
    <location>
        <begin position="78"/>
        <end position="212"/>
    </location>
</feature>
<dbReference type="Proteomes" id="UP000544110">
    <property type="component" value="Unassembled WGS sequence"/>
</dbReference>
<evidence type="ECO:0000313" key="3">
    <source>
        <dbReference type="Proteomes" id="UP000544110"/>
    </source>
</evidence>
<organism evidence="2 3">
    <name type="scientific">Nocardioides perillae</name>
    <dbReference type="NCBI Taxonomy" id="1119534"/>
    <lineage>
        <taxon>Bacteria</taxon>
        <taxon>Bacillati</taxon>
        <taxon>Actinomycetota</taxon>
        <taxon>Actinomycetes</taxon>
        <taxon>Propionibacteriales</taxon>
        <taxon>Nocardioidaceae</taxon>
        <taxon>Nocardioides</taxon>
    </lineage>
</organism>
<proteinExistence type="predicted"/>
<comment type="caution">
    <text evidence="2">The sequence shown here is derived from an EMBL/GenBank/DDBJ whole genome shotgun (WGS) entry which is preliminary data.</text>
</comment>
<dbReference type="RefSeq" id="WP_179518154.1">
    <property type="nucleotide sequence ID" value="NZ_JACCAC010000001.1"/>
</dbReference>
<sequence length="383" mass="41215">MPPRLVLRLPALVPALVPALALVLAVGLGLTTAPTSAASATQPGGTPTGAGRAQVVFGEPGVPRIRRTLTALLRAAPAGATVRGVTWSFASRPLADELVRADRRGVTVRVLAGAVACREPAFRSLRSRLRAPSAARCVRDSARGRARFAGRPAHLHQKSWTATRSGGDRWVSVVTSANATAVADRAQWNDAVVVRGGRALHDRLAGLFRSQWRNRPVDRPFRRWSVGPGSTLEAGPWHSPRMTDPVLRRLAEVPARGARITVAHSNWQDARGERIARALAAKQRGGAQVRVLTSRPHSGRVRDLLAAAGIPQRSVWVGPRRYSHLKVVTAAWPTAGGALATRVWTGSENLWSPSRGHDELVLGLSSPAVHAAYDAFLDRLWRR</sequence>
<keyword evidence="3" id="KW-1185">Reference proteome</keyword>
<dbReference type="Gene3D" id="3.30.870.10">
    <property type="entry name" value="Endonuclease Chain A"/>
    <property type="match status" value="2"/>
</dbReference>
<evidence type="ECO:0000313" key="2">
    <source>
        <dbReference type="EMBL" id="NYG55763.1"/>
    </source>
</evidence>
<dbReference type="InterPro" id="IPR025202">
    <property type="entry name" value="PLD-like_dom"/>
</dbReference>
<name>A0A7Y9RWC7_9ACTN</name>
<reference evidence="2 3" key="1">
    <citation type="submission" date="2020-07" db="EMBL/GenBank/DDBJ databases">
        <title>Sequencing the genomes of 1000 actinobacteria strains.</title>
        <authorList>
            <person name="Klenk H.-P."/>
        </authorList>
    </citation>
    <scope>NUCLEOTIDE SEQUENCE [LARGE SCALE GENOMIC DNA]</scope>
    <source>
        <strain evidence="2 3">DSM 24552</strain>
    </source>
</reference>
<accession>A0A7Y9RWC7</accession>